<proteinExistence type="predicted"/>
<name>A0A1G2SK26_9BACT</name>
<dbReference type="Proteomes" id="UP000178168">
    <property type="component" value="Unassembled WGS sequence"/>
</dbReference>
<reference evidence="1 2" key="1">
    <citation type="journal article" date="2016" name="Nat. Commun.">
        <title>Thousands of microbial genomes shed light on interconnected biogeochemical processes in an aquifer system.</title>
        <authorList>
            <person name="Anantharaman K."/>
            <person name="Brown C.T."/>
            <person name="Hug L.A."/>
            <person name="Sharon I."/>
            <person name="Castelle C.J."/>
            <person name="Probst A.J."/>
            <person name="Thomas B.C."/>
            <person name="Singh A."/>
            <person name="Wilkins M.J."/>
            <person name="Karaoz U."/>
            <person name="Brodie E.L."/>
            <person name="Williams K.H."/>
            <person name="Hubbard S.S."/>
            <person name="Banfield J.F."/>
        </authorList>
    </citation>
    <scope>NUCLEOTIDE SEQUENCE [LARGE SCALE GENOMIC DNA]</scope>
</reference>
<dbReference type="STRING" id="1802730.A2591_02305"/>
<organism evidence="1 2">
    <name type="scientific">Candidatus Yonathbacteria bacterium RIFOXYD1_FULL_52_36</name>
    <dbReference type="NCBI Taxonomy" id="1802730"/>
    <lineage>
        <taxon>Bacteria</taxon>
        <taxon>Candidatus Yonathiibacteriota</taxon>
    </lineage>
</organism>
<dbReference type="EMBL" id="MHUZ01000032">
    <property type="protein sequence ID" value="OHA85028.1"/>
    <property type="molecule type" value="Genomic_DNA"/>
</dbReference>
<comment type="caution">
    <text evidence="1">The sequence shown here is derived from an EMBL/GenBank/DDBJ whole genome shotgun (WGS) entry which is preliminary data.</text>
</comment>
<accession>A0A1G2SK26</accession>
<sequence length="91" mass="10528">MGFFEDSKPKISKREFEEARSALAGKGFSEREILEVQKIFRADLNDVREDDRGIDGKELDAALLWMREHIGEHAVSEKKLDILEAVLRKRL</sequence>
<evidence type="ECO:0000313" key="1">
    <source>
        <dbReference type="EMBL" id="OHA85028.1"/>
    </source>
</evidence>
<protein>
    <submittedName>
        <fullName evidence="1">Uncharacterized protein</fullName>
    </submittedName>
</protein>
<evidence type="ECO:0000313" key="2">
    <source>
        <dbReference type="Proteomes" id="UP000178168"/>
    </source>
</evidence>
<gene>
    <name evidence="1" type="ORF">A2591_02305</name>
</gene>
<dbReference type="AlphaFoldDB" id="A0A1G2SK26"/>